<organism evidence="7 8">
    <name type="scientific">Actinobacillus delphinicola</name>
    <dbReference type="NCBI Taxonomy" id="51161"/>
    <lineage>
        <taxon>Bacteria</taxon>
        <taxon>Pseudomonadati</taxon>
        <taxon>Pseudomonadota</taxon>
        <taxon>Gammaproteobacteria</taxon>
        <taxon>Pasteurellales</taxon>
        <taxon>Pasteurellaceae</taxon>
        <taxon>Actinobacillus</taxon>
    </lineage>
</organism>
<evidence type="ECO:0000256" key="3">
    <source>
        <dbReference type="ARBA" id="ARBA00023306"/>
    </source>
</evidence>
<feature type="domain" description="Plastocyanin-like" evidence="6">
    <location>
        <begin position="57"/>
        <end position="168"/>
    </location>
</feature>
<dbReference type="KEGG" id="adp:NCTC12871_00178"/>
<keyword evidence="3" id="KW-0131">Cell cycle</keyword>
<keyword evidence="1" id="KW-0132">Cell division</keyword>
<dbReference type="PANTHER" id="PTHR48267">
    <property type="entry name" value="CUPREDOXIN SUPERFAMILY PROTEIN"/>
    <property type="match status" value="1"/>
</dbReference>
<evidence type="ECO:0000259" key="5">
    <source>
        <dbReference type="Pfam" id="PF07731"/>
    </source>
</evidence>
<dbReference type="InterPro" id="IPR011706">
    <property type="entry name" value="Cu-oxidase_C"/>
</dbReference>
<dbReference type="Proteomes" id="UP000279799">
    <property type="component" value="Chromosome"/>
</dbReference>
<evidence type="ECO:0000259" key="6">
    <source>
        <dbReference type="Pfam" id="PF07732"/>
    </source>
</evidence>
<feature type="signal peptide" evidence="4">
    <location>
        <begin position="1"/>
        <end position="30"/>
    </location>
</feature>
<dbReference type="PANTHER" id="PTHR48267:SF1">
    <property type="entry name" value="BILIRUBIN OXIDASE"/>
    <property type="match status" value="1"/>
</dbReference>
<keyword evidence="2" id="KW-0574">Periplasm</keyword>
<dbReference type="InterPro" id="IPR011707">
    <property type="entry name" value="Cu-oxidase-like_N"/>
</dbReference>
<evidence type="ECO:0000256" key="2">
    <source>
        <dbReference type="ARBA" id="ARBA00022764"/>
    </source>
</evidence>
<dbReference type="PROSITE" id="PS51318">
    <property type="entry name" value="TAT"/>
    <property type="match status" value="1"/>
</dbReference>
<protein>
    <submittedName>
        <fullName evidence="7">Multicopper oxidase type 3</fullName>
    </submittedName>
</protein>
<feature type="domain" description="Plastocyanin-like" evidence="5">
    <location>
        <begin position="358"/>
        <end position="467"/>
    </location>
</feature>
<dbReference type="AlphaFoldDB" id="A0A448TSF7"/>
<dbReference type="InterPro" id="IPR008972">
    <property type="entry name" value="Cupredoxin"/>
</dbReference>
<proteinExistence type="predicted"/>
<name>A0A448TSF7_9PAST</name>
<dbReference type="InterPro" id="IPR006311">
    <property type="entry name" value="TAT_signal"/>
</dbReference>
<dbReference type="Pfam" id="PF07732">
    <property type="entry name" value="Cu-oxidase_3"/>
    <property type="match status" value="1"/>
</dbReference>
<evidence type="ECO:0000313" key="7">
    <source>
        <dbReference type="EMBL" id="VEJ08763.1"/>
    </source>
</evidence>
<evidence type="ECO:0000256" key="4">
    <source>
        <dbReference type="SAM" id="SignalP"/>
    </source>
</evidence>
<keyword evidence="8" id="KW-1185">Reference proteome</keyword>
<dbReference type="InterPro" id="IPR045087">
    <property type="entry name" value="Cu-oxidase_fam"/>
</dbReference>
<dbReference type="RefSeq" id="WP_126598114.1">
    <property type="nucleotide sequence ID" value="NZ_LR134510.1"/>
</dbReference>
<evidence type="ECO:0000313" key="8">
    <source>
        <dbReference type="Proteomes" id="UP000279799"/>
    </source>
</evidence>
<accession>A0A448TSF7</accession>
<feature type="chain" id="PRO_5019288972" evidence="4">
    <location>
        <begin position="31"/>
        <end position="468"/>
    </location>
</feature>
<dbReference type="Gene3D" id="2.60.40.420">
    <property type="entry name" value="Cupredoxins - blue copper proteins"/>
    <property type="match status" value="3"/>
</dbReference>
<sequence>MKTPRISRRQFFKLAGATSALSLIPESVLAATRKPLIIPPLLSNERGRPVFLTISTAQATLSNSIINVWGFNGRYLGPTIKLQRGEFAKFSWQNQLSQSLAISLQGLQTEGELYGDLSRTLKPQQSWAPIVPISQPPGCLYYHACTWKNSAYQTYRGLAGLCIVEDPKLNVDLPNQYGVTDIPLILQDMQLSEKGEQIYQTDDYHFFGNRLFVNGQENSFFNALTGMIRLRLVNASVSRAYHLHFEDDRSFQLIARDQGFLPQAVTVKSLHLAPSARAEILVDLSQGGNAKLLAGEKQDLFNRIKDLFDPHILTNHLVVELRTMGLASAFNSPKHYQFPTDAPTALNSAIQQTRHILIDTEKATMNGETFDPRRLDIRARKGTTERWIIQTTNPTTFCVRGAKFVVSKVGKQPQSPETLSWCDSVYIPNTVELLVRFDEHSSNQFPFFYGAADLALVDAGCMGSLVVE</sequence>
<dbReference type="SUPFAM" id="SSF49503">
    <property type="entry name" value="Cupredoxins"/>
    <property type="match status" value="3"/>
</dbReference>
<gene>
    <name evidence="7" type="primary">ftsP</name>
    <name evidence="7" type="ORF">NCTC12871_00178</name>
</gene>
<keyword evidence="4" id="KW-0732">Signal</keyword>
<dbReference type="EMBL" id="LR134510">
    <property type="protein sequence ID" value="VEJ08763.1"/>
    <property type="molecule type" value="Genomic_DNA"/>
</dbReference>
<dbReference type="OrthoDB" id="9757546at2"/>
<reference evidence="7 8" key="1">
    <citation type="submission" date="2018-12" db="EMBL/GenBank/DDBJ databases">
        <authorList>
            <consortium name="Pathogen Informatics"/>
        </authorList>
    </citation>
    <scope>NUCLEOTIDE SEQUENCE [LARGE SCALE GENOMIC DNA]</scope>
    <source>
        <strain evidence="7 8">NCTC12871</strain>
    </source>
</reference>
<dbReference type="Pfam" id="PF07731">
    <property type="entry name" value="Cu-oxidase_2"/>
    <property type="match status" value="1"/>
</dbReference>
<dbReference type="GO" id="GO:0005507">
    <property type="term" value="F:copper ion binding"/>
    <property type="evidence" value="ECO:0007669"/>
    <property type="project" value="InterPro"/>
</dbReference>
<dbReference type="GO" id="GO:0051301">
    <property type="term" value="P:cell division"/>
    <property type="evidence" value="ECO:0007669"/>
    <property type="project" value="UniProtKB-KW"/>
</dbReference>
<evidence type="ECO:0000256" key="1">
    <source>
        <dbReference type="ARBA" id="ARBA00022618"/>
    </source>
</evidence>
<dbReference type="GO" id="GO:0016491">
    <property type="term" value="F:oxidoreductase activity"/>
    <property type="evidence" value="ECO:0007669"/>
    <property type="project" value="InterPro"/>
</dbReference>
<dbReference type="CDD" id="cd13867">
    <property type="entry name" value="CuRO_2_CueO_FtsP"/>
    <property type="match status" value="1"/>
</dbReference>